<feature type="region of interest" description="Disordered" evidence="1">
    <location>
        <begin position="54"/>
        <end position="75"/>
    </location>
</feature>
<comment type="caution">
    <text evidence="2">The sequence shown here is derived from an EMBL/GenBank/DDBJ whole genome shotgun (WGS) entry which is preliminary data.</text>
</comment>
<feature type="compositionally biased region" description="Polar residues" evidence="1">
    <location>
        <begin position="55"/>
        <end position="75"/>
    </location>
</feature>
<dbReference type="EMBL" id="DXHL01000026">
    <property type="protein sequence ID" value="HIW10977.1"/>
    <property type="molecule type" value="Genomic_DNA"/>
</dbReference>
<organism evidence="2 3">
    <name type="scientific">Candidatus Rikenella faecigallinarum</name>
    <dbReference type="NCBI Taxonomy" id="2838745"/>
    <lineage>
        <taxon>Bacteria</taxon>
        <taxon>Pseudomonadati</taxon>
        <taxon>Bacteroidota</taxon>
        <taxon>Bacteroidia</taxon>
        <taxon>Bacteroidales</taxon>
        <taxon>Rikenellaceae</taxon>
        <taxon>Rikenella</taxon>
    </lineage>
</organism>
<evidence type="ECO:0000256" key="1">
    <source>
        <dbReference type="SAM" id="MobiDB-lite"/>
    </source>
</evidence>
<sequence>MTYRLSVLAATGVVAMGAWMLVGCSKQLAGNETGAPVEVALPALVIEPSQALFFGSSTGNPDGAPTQETPQQRPL</sequence>
<dbReference type="PROSITE" id="PS51257">
    <property type="entry name" value="PROKAR_LIPOPROTEIN"/>
    <property type="match status" value="1"/>
</dbReference>
<dbReference type="AlphaFoldDB" id="A0A9D1QEZ5"/>
<accession>A0A9D1QEZ5</accession>
<name>A0A9D1QEZ5_9BACT</name>
<dbReference type="Proteomes" id="UP000823926">
    <property type="component" value="Unassembled WGS sequence"/>
</dbReference>
<evidence type="ECO:0000313" key="3">
    <source>
        <dbReference type="Proteomes" id="UP000823926"/>
    </source>
</evidence>
<gene>
    <name evidence="2" type="ORF">H9888_05675</name>
</gene>
<protein>
    <submittedName>
        <fullName evidence="2">Uncharacterized protein</fullName>
    </submittedName>
</protein>
<proteinExistence type="predicted"/>
<reference evidence="2" key="1">
    <citation type="journal article" date="2021" name="PeerJ">
        <title>Extensive microbial diversity within the chicken gut microbiome revealed by metagenomics and culture.</title>
        <authorList>
            <person name="Gilroy R."/>
            <person name="Ravi A."/>
            <person name="Getino M."/>
            <person name="Pursley I."/>
            <person name="Horton D.L."/>
            <person name="Alikhan N.F."/>
            <person name="Baker D."/>
            <person name="Gharbi K."/>
            <person name="Hall N."/>
            <person name="Watson M."/>
            <person name="Adriaenssens E.M."/>
            <person name="Foster-Nyarko E."/>
            <person name="Jarju S."/>
            <person name="Secka A."/>
            <person name="Antonio M."/>
            <person name="Oren A."/>
            <person name="Chaudhuri R.R."/>
            <person name="La Ragione R."/>
            <person name="Hildebrand F."/>
            <person name="Pallen M.J."/>
        </authorList>
    </citation>
    <scope>NUCLEOTIDE SEQUENCE</scope>
    <source>
        <strain evidence="2">ChiBcec15-1070</strain>
    </source>
</reference>
<reference evidence="2" key="2">
    <citation type="submission" date="2021-04" db="EMBL/GenBank/DDBJ databases">
        <authorList>
            <person name="Gilroy R."/>
        </authorList>
    </citation>
    <scope>NUCLEOTIDE SEQUENCE</scope>
    <source>
        <strain evidence="2">ChiBcec15-1070</strain>
    </source>
</reference>
<evidence type="ECO:0000313" key="2">
    <source>
        <dbReference type="EMBL" id="HIW10977.1"/>
    </source>
</evidence>